<dbReference type="AlphaFoldDB" id="A0A448UDB6"/>
<evidence type="ECO:0000313" key="1">
    <source>
        <dbReference type="EMBL" id="VEJ21899.1"/>
    </source>
</evidence>
<dbReference type="Proteomes" id="UP000268229">
    <property type="component" value="Chromosome"/>
</dbReference>
<proteinExistence type="predicted"/>
<reference evidence="1 2" key="1">
    <citation type="submission" date="2018-12" db="EMBL/GenBank/DDBJ databases">
        <authorList>
            <consortium name="Pathogen Informatics"/>
        </authorList>
    </citation>
    <scope>NUCLEOTIDE SEQUENCE [LARGE SCALE GENOMIC DNA]</scope>
    <source>
        <strain evidence="1 2">NCTC12227</strain>
    </source>
</reference>
<evidence type="ECO:0000313" key="2">
    <source>
        <dbReference type="Proteomes" id="UP000268229"/>
    </source>
</evidence>
<dbReference type="EMBL" id="LR134516">
    <property type="protein sequence ID" value="VEJ21899.1"/>
    <property type="molecule type" value="Genomic_DNA"/>
</dbReference>
<name>A0A448UDB6_9NEIS</name>
<protein>
    <submittedName>
        <fullName evidence="1">Uncharacterized protein</fullName>
    </submittedName>
</protein>
<keyword evidence="2" id="KW-1185">Reference proteome</keyword>
<sequence length="57" mass="6442">MVIGIAMSFSSDLLYRFTGFDGIPVGDSFSLRRRGIDGALSVLLYYLYIYLKKEPES</sequence>
<organism evidence="1 2">
    <name type="scientific">Neisseria animaloris</name>
    <dbReference type="NCBI Taxonomy" id="326522"/>
    <lineage>
        <taxon>Bacteria</taxon>
        <taxon>Pseudomonadati</taxon>
        <taxon>Pseudomonadota</taxon>
        <taxon>Betaproteobacteria</taxon>
        <taxon>Neisseriales</taxon>
        <taxon>Neisseriaceae</taxon>
        <taxon>Neisseria</taxon>
    </lineage>
</organism>
<accession>A0A448UDB6</accession>
<dbReference type="KEGG" id="nani:NCTC12227_01666"/>
<gene>
    <name evidence="1" type="ORF">NCTC12227_01666</name>
</gene>